<accession>A0A844YL65</accession>
<dbReference type="InterPro" id="IPR005151">
    <property type="entry name" value="Tail-specific_protease"/>
</dbReference>
<evidence type="ECO:0000313" key="2">
    <source>
        <dbReference type="EMBL" id="MXO64139.1"/>
    </source>
</evidence>
<dbReference type="Gene3D" id="3.90.226.10">
    <property type="entry name" value="2-enoyl-CoA Hydratase, Chain A, domain 1"/>
    <property type="match status" value="1"/>
</dbReference>
<organism evidence="2 3">
    <name type="scientific">Qipengyuania oceanensis</name>
    <dbReference type="NCBI Taxonomy" id="1463597"/>
    <lineage>
        <taxon>Bacteria</taxon>
        <taxon>Pseudomonadati</taxon>
        <taxon>Pseudomonadota</taxon>
        <taxon>Alphaproteobacteria</taxon>
        <taxon>Sphingomonadales</taxon>
        <taxon>Erythrobacteraceae</taxon>
        <taxon>Qipengyuania</taxon>
    </lineage>
</organism>
<evidence type="ECO:0000313" key="3">
    <source>
        <dbReference type="Proteomes" id="UP000445582"/>
    </source>
</evidence>
<dbReference type="GO" id="GO:0008236">
    <property type="term" value="F:serine-type peptidase activity"/>
    <property type="evidence" value="ECO:0007669"/>
    <property type="project" value="InterPro"/>
</dbReference>
<gene>
    <name evidence="2" type="ORF">GRI48_14135</name>
</gene>
<proteinExistence type="predicted"/>
<feature type="domain" description="Tail specific protease" evidence="1">
    <location>
        <begin position="238"/>
        <end position="406"/>
    </location>
</feature>
<protein>
    <recommendedName>
        <fullName evidence="1">Tail specific protease domain-containing protein</fullName>
    </recommendedName>
</protein>
<dbReference type="SUPFAM" id="SSF52096">
    <property type="entry name" value="ClpP/crotonase"/>
    <property type="match status" value="1"/>
</dbReference>
<sequence>MEAEESGNPWQLIAREDARAALELIESNHPGADPSLGDARFLERIRIARANVEQRLTKVDSYPAYNALMSGLAADFGDGHIWSTALVEYKFRAWTGIILSRRGGAWIVGAQEQHDGERDIVGFRLVSCDGADVDAWARERIGLFKGNPEVESQLAQNAAWLLLRDGNPFLTRPESCVLESPQGVREQVDLNWRQIQVADLEPFIVRAEGKRTGAGMGVEKFDRGYWIKLETLGAGAAEVVAEVDKHQKELRTAPMVVLDLRGNGGGDSSYASAIATTLVGAETVAAAARPADDCRGAFWRVSPGNLEMLRGWRDRLARDDAKSFSYVSDLVQDMEAALIESRAFAPALPSCAREPSTEIIADGHKLPSPEMLGRLVLLTDRSCFSSCLIAADLFLRLGALHVGEATDVSTRYMEVRQEVLPSGIRTFSTLQKVALGLEDYGPFEPEVNYSGDLADTEKIQGWISQLQ</sequence>
<dbReference type="AlphaFoldDB" id="A0A844YL65"/>
<comment type="caution">
    <text evidence="2">The sequence shown here is derived from an EMBL/GenBank/DDBJ whole genome shotgun (WGS) entry which is preliminary data.</text>
</comment>
<dbReference type="Proteomes" id="UP000445582">
    <property type="component" value="Unassembled WGS sequence"/>
</dbReference>
<dbReference type="Pfam" id="PF03572">
    <property type="entry name" value="Peptidase_S41"/>
    <property type="match status" value="1"/>
</dbReference>
<dbReference type="GO" id="GO:0006508">
    <property type="term" value="P:proteolysis"/>
    <property type="evidence" value="ECO:0007669"/>
    <property type="project" value="InterPro"/>
</dbReference>
<dbReference type="EMBL" id="WTYN01000013">
    <property type="protein sequence ID" value="MXO64139.1"/>
    <property type="molecule type" value="Genomic_DNA"/>
</dbReference>
<name>A0A844YL65_9SPHN</name>
<evidence type="ECO:0000259" key="1">
    <source>
        <dbReference type="Pfam" id="PF03572"/>
    </source>
</evidence>
<reference evidence="2 3" key="1">
    <citation type="submission" date="2019-12" db="EMBL/GenBank/DDBJ databases">
        <title>Genomic-based taxomic classification of the family Erythrobacteraceae.</title>
        <authorList>
            <person name="Xu L."/>
        </authorList>
    </citation>
    <scope>NUCLEOTIDE SEQUENCE [LARGE SCALE GENOMIC DNA]</scope>
    <source>
        <strain evidence="2 3">MCCC 1A09965</strain>
    </source>
</reference>
<dbReference type="InterPro" id="IPR029045">
    <property type="entry name" value="ClpP/crotonase-like_dom_sf"/>
</dbReference>
<keyword evidence="3" id="KW-1185">Reference proteome</keyword>